<sequence>MARQKRQFMRQGVADLPDRATVNAYAGASGEPIFDGDTLRIMNGTTPGGILLARSGRKPVADANYGAQVADVYVGISALTVGRTVTLPAASAYPPGQTLFVADETGLCSPTLPITVAAAGSDTIAGQASITMGSPYQKLAFHSNGSNLWTFA</sequence>
<dbReference type="EMBL" id="BPRB01000238">
    <property type="protein sequence ID" value="GJE61696.1"/>
    <property type="molecule type" value="Genomic_DNA"/>
</dbReference>
<organism evidence="1 2">
    <name type="scientific">Methylobacterium trifolii</name>
    <dbReference type="NCBI Taxonomy" id="1003092"/>
    <lineage>
        <taxon>Bacteria</taxon>
        <taxon>Pseudomonadati</taxon>
        <taxon>Pseudomonadota</taxon>
        <taxon>Alphaproteobacteria</taxon>
        <taxon>Hyphomicrobiales</taxon>
        <taxon>Methylobacteriaceae</taxon>
        <taxon>Methylobacterium</taxon>
    </lineage>
</organism>
<evidence type="ECO:0000313" key="1">
    <source>
        <dbReference type="EMBL" id="GJE61696.1"/>
    </source>
</evidence>
<dbReference type="Proteomes" id="UP001055057">
    <property type="component" value="Unassembled WGS sequence"/>
</dbReference>
<reference evidence="1" key="2">
    <citation type="submission" date="2021-08" db="EMBL/GenBank/DDBJ databases">
        <authorList>
            <person name="Tani A."/>
            <person name="Ola A."/>
            <person name="Ogura Y."/>
            <person name="Katsura K."/>
            <person name="Hayashi T."/>
        </authorList>
    </citation>
    <scope>NUCLEOTIDE SEQUENCE</scope>
    <source>
        <strain evidence="1">DSM 23632</strain>
    </source>
</reference>
<keyword evidence="2" id="KW-1185">Reference proteome</keyword>
<dbReference type="Gene3D" id="2.10.10.30">
    <property type="match status" value="1"/>
</dbReference>
<evidence type="ECO:0008006" key="3">
    <source>
        <dbReference type="Google" id="ProtNLM"/>
    </source>
</evidence>
<dbReference type="RefSeq" id="WP_238184258.1">
    <property type="nucleotide sequence ID" value="NZ_BPRB01000238.1"/>
</dbReference>
<proteinExistence type="predicted"/>
<gene>
    <name evidence="1" type="ORF">MPOCJGCO_3819</name>
</gene>
<protein>
    <recommendedName>
        <fullName evidence="3">Major tropism determinant N-terminal domain-containing protein</fullName>
    </recommendedName>
</protein>
<name>A0ABQ4U2M2_9HYPH</name>
<comment type="caution">
    <text evidence="1">The sequence shown here is derived from an EMBL/GenBank/DDBJ whole genome shotgun (WGS) entry which is preliminary data.</text>
</comment>
<reference evidence="1" key="1">
    <citation type="journal article" date="2021" name="Front. Microbiol.">
        <title>Comprehensive Comparative Genomics and Phenotyping of Methylobacterium Species.</title>
        <authorList>
            <person name="Alessa O."/>
            <person name="Ogura Y."/>
            <person name="Fujitani Y."/>
            <person name="Takami H."/>
            <person name="Hayashi T."/>
            <person name="Sahin N."/>
            <person name="Tani A."/>
        </authorList>
    </citation>
    <scope>NUCLEOTIDE SEQUENCE</scope>
    <source>
        <strain evidence="1">DSM 23632</strain>
    </source>
</reference>
<evidence type="ECO:0000313" key="2">
    <source>
        <dbReference type="Proteomes" id="UP001055057"/>
    </source>
</evidence>
<accession>A0ABQ4U2M2</accession>